<evidence type="ECO:0000313" key="10">
    <source>
        <dbReference type="Proteomes" id="UP000198324"/>
    </source>
</evidence>
<protein>
    <submittedName>
        <fullName evidence="9">Outer membrane transport energization protein ExbD</fullName>
    </submittedName>
</protein>
<evidence type="ECO:0000256" key="5">
    <source>
        <dbReference type="ARBA" id="ARBA00022989"/>
    </source>
</evidence>
<organism evidence="9 10">
    <name type="scientific">Humidesulfovibrio mexicanus</name>
    <dbReference type="NCBI Taxonomy" id="147047"/>
    <lineage>
        <taxon>Bacteria</taxon>
        <taxon>Pseudomonadati</taxon>
        <taxon>Thermodesulfobacteriota</taxon>
        <taxon>Desulfovibrionia</taxon>
        <taxon>Desulfovibrionales</taxon>
        <taxon>Desulfovibrionaceae</taxon>
        <taxon>Humidesulfovibrio</taxon>
    </lineage>
</organism>
<keyword evidence="3" id="KW-1003">Cell membrane</keyword>
<keyword evidence="7" id="KW-0813">Transport</keyword>
<comment type="similarity">
    <text evidence="2 7">Belongs to the ExbD/TolR family.</text>
</comment>
<evidence type="ECO:0000256" key="8">
    <source>
        <dbReference type="SAM" id="Phobius"/>
    </source>
</evidence>
<keyword evidence="7" id="KW-0653">Protein transport</keyword>
<evidence type="ECO:0000256" key="6">
    <source>
        <dbReference type="ARBA" id="ARBA00023136"/>
    </source>
</evidence>
<keyword evidence="6 8" id="KW-0472">Membrane</keyword>
<proteinExistence type="inferred from homology"/>
<evidence type="ECO:0000256" key="7">
    <source>
        <dbReference type="RuleBase" id="RU003879"/>
    </source>
</evidence>
<name>A0A238YUT4_9BACT</name>
<dbReference type="AlphaFoldDB" id="A0A238YUT4"/>
<dbReference type="EMBL" id="FZOC01000002">
    <property type="protein sequence ID" value="SNR74343.1"/>
    <property type="molecule type" value="Genomic_DNA"/>
</dbReference>
<evidence type="ECO:0000256" key="1">
    <source>
        <dbReference type="ARBA" id="ARBA00004162"/>
    </source>
</evidence>
<keyword evidence="4 7" id="KW-0812">Transmembrane</keyword>
<keyword evidence="10" id="KW-1185">Reference proteome</keyword>
<gene>
    <name evidence="9" type="ORF">SAMN04488503_0979</name>
</gene>
<dbReference type="OrthoDB" id="5459539at2"/>
<accession>A0A238YUT4</accession>
<dbReference type="PANTHER" id="PTHR30558">
    <property type="entry name" value="EXBD MEMBRANE COMPONENT OF PMF-DRIVEN MACROMOLECULE IMPORT SYSTEM"/>
    <property type="match status" value="1"/>
</dbReference>
<keyword evidence="5 8" id="KW-1133">Transmembrane helix</keyword>
<dbReference type="Pfam" id="PF02472">
    <property type="entry name" value="ExbD"/>
    <property type="match status" value="1"/>
</dbReference>
<evidence type="ECO:0000256" key="4">
    <source>
        <dbReference type="ARBA" id="ARBA00022692"/>
    </source>
</evidence>
<comment type="subcellular location">
    <subcellularLocation>
        <location evidence="1">Cell membrane</location>
        <topology evidence="1">Single-pass membrane protein</topology>
    </subcellularLocation>
    <subcellularLocation>
        <location evidence="7">Cell membrane</location>
        <topology evidence="7">Single-pass type II membrane protein</topology>
    </subcellularLocation>
</comment>
<dbReference type="Proteomes" id="UP000198324">
    <property type="component" value="Unassembled WGS sequence"/>
</dbReference>
<evidence type="ECO:0000313" key="9">
    <source>
        <dbReference type="EMBL" id="SNR74343.1"/>
    </source>
</evidence>
<reference evidence="9 10" key="1">
    <citation type="submission" date="2017-06" db="EMBL/GenBank/DDBJ databases">
        <authorList>
            <person name="Kim H.J."/>
            <person name="Triplett B.A."/>
        </authorList>
    </citation>
    <scope>NUCLEOTIDE SEQUENCE [LARGE SCALE GENOMIC DNA]</scope>
    <source>
        <strain evidence="9 10">DSM 13116</strain>
    </source>
</reference>
<dbReference type="GO" id="GO:0015031">
    <property type="term" value="P:protein transport"/>
    <property type="evidence" value="ECO:0007669"/>
    <property type="project" value="UniProtKB-KW"/>
</dbReference>
<dbReference type="InterPro" id="IPR003400">
    <property type="entry name" value="ExbD"/>
</dbReference>
<dbReference type="GO" id="GO:0022857">
    <property type="term" value="F:transmembrane transporter activity"/>
    <property type="evidence" value="ECO:0007669"/>
    <property type="project" value="InterPro"/>
</dbReference>
<sequence>MISFKRCTPKPSSPDITSLLDVVFILLLFFVVSSVFTARGMDMELPDAETAHPVSGKSMEIQLAADGSLSCDGNPATLRDLSFILERTAGLPPASQPGRILLKAQPEAHVDVFVRVVDMVRKHGFSNVVIATRTSGQPANIDGDAQ</sequence>
<evidence type="ECO:0000256" key="2">
    <source>
        <dbReference type="ARBA" id="ARBA00005811"/>
    </source>
</evidence>
<evidence type="ECO:0000256" key="3">
    <source>
        <dbReference type="ARBA" id="ARBA00022475"/>
    </source>
</evidence>
<dbReference type="RefSeq" id="WP_089272334.1">
    <property type="nucleotide sequence ID" value="NZ_FZOC01000002.1"/>
</dbReference>
<feature type="transmembrane region" description="Helical" evidence="8">
    <location>
        <begin position="16"/>
        <end position="36"/>
    </location>
</feature>
<dbReference type="GO" id="GO:0005886">
    <property type="term" value="C:plasma membrane"/>
    <property type="evidence" value="ECO:0007669"/>
    <property type="project" value="UniProtKB-SubCell"/>
</dbReference>